<dbReference type="Proteomes" id="UP001148313">
    <property type="component" value="Unassembled WGS sequence"/>
</dbReference>
<organism evidence="9 10">
    <name type="scientific">Hoeflea poritis</name>
    <dbReference type="NCBI Taxonomy" id="2993659"/>
    <lineage>
        <taxon>Bacteria</taxon>
        <taxon>Pseudomonadati</taxon>
        <taxon>Pseudomonadota</taxon>
        <taxon>Alphaproteobacteria</taxon>
        <taxon>Hyphomicrobiales</taxon>
        <taxon>Rhizobiaceae</taxon>
        <taxon>Hoeflea</taxon>
    </lineage>
</organism>
<keyword evidence="5 8" id="KW-0812">Transmembrane</keyword>
<evidence type="ECO:0000256" key="2">
    <source>
        <dbReference type="ARBA" id="ARBA00010735"/>
    </source>
</evidence>
<accession>A0ABT4VP70</accession>
<keyword evidence="3" id="KW-0813">Transport</keyword>
<comment type="subcellular location">
    <subcellularLocation>
        <location evidence="1">Cell membrane</location>
        <topology evidence="1">Multi-pass membrane protein</topology>
    </subcellularLocation>
</comment>
<feature type="transmembrane region" description="Helical" evidence="8">
    <location>
        <begin position="187"/>
        <end position="205"/>
    </location>
</feature>
<proteinExistence type="inferred from homology"/>
<dbReference type="InterPro" id="IPR011606">
    <property type="entry name" value="Brnchd-chn_aa_trnsp_permease"/>
</dbReference>
<sequence>MFLKFDAEFRQGMRDSVPVVLGAAPFGLLFGTLAVENGMEIHQAVLMSATIYAGASQMVGIDLFGTSVAPWIIVLSIFAVNFRHILYSASLGPKIAHFTFFQKAVAFFALIDPQFAEAEQRHERGFRISFNWYMGVVIPIYIAWVSEAALGAYFGRFITNPYAFGLDFMLPIYFLVLVMGFRKRRNWLPVVVVSGIASVFAYFTIGSPWHISIGAVAGVMLAALIAGGDAQSDTVEADPERV</sequence>
<dbReference type="RefSeq" id="WP_271090227.1">
    <property type="nucleotide sequence ID" value="NZ_JAPJZH010000008.1"/>
</dbReference>
<evidence type="ECO:0000256" key="7">
    <source>
        <dbReference type="ARBA" id="ARBA00023136"/>
    </source>
</evidence>
<reference evidence="9" key="1">
    <citation type="submission" date="2022-11" db="EMBL/GenBank/DDBJ databases">
        <title>Hoeflea poritis sp. nov., isolated from scleractinian coral Porites lutea.</title>
        <authorList>
            <person name="Zhang G."/>
            <person name="Wei Q."/>
            <person name="Cai L."/>
        </authorList>
    </citation>
    <scope>NUCLEOTIDE SEQUENCE</scope>
    <source>
        <strain evidence="9">E7-10</strain>
    </source>
</reference>
<dbReference type="Pfam" id="PF03591">
    <property type="entry name" value="AzlC"/>
    <property type="match status" value="1"/>
</dbReference>
<evidence type="ECO:0000313" key="9">
    <source>
        <dbReference type="EMBL" id="MDA4846476.1"/>
    </source>
</evidence>
<evidence type="ECO:0000256" key="6">
    <source>
        <dbReference type="ARBA" id="ARBA00022989"/>
    </source>
</evidence>
<comment type="caution">
    <text evidence="9">The sequence shown here is derived from an EMBL/GenBank/DDBJ whole genome shotgun (WGS) entry which is preliminary data.</text>
</comment>
<name>A0ABT4VP70_9HYPH</name>
<comment type="similarity">
    <text evidence="2">Belongs to the AzlC family.</text>
</comment>
<keyword evidence="4" id="KW-1003">Cell membrane</keyword>
<evidence type="ECO:0000256" key="5">
    <source>
        <dbReference type="ARBA" id="ARBA00022692"/>
    </source>
</evidence>
<gene>
    <name evidence="9" type="ORF">OOZ53_14010</name>
</gene>
<feature type="transmembrane region" description="Helical" evidence="8">
    <location>
        <begin position="161"/>
        <end position="180"/>
    </location>
</feature>
<feature type="transmembrane region" description="Helical" evidence="8">
    <location>
        <begin position="132"/>
        <end position="155"/>
    </location>
</feature>
<keyword evidence="10" id="KW-1185">Reference proteome</keyword>
<evidence type="ECO:0000256" key="3">
    <source>
        <dbReference type="ARBA" id="ARBA00022448"/>
    </source>
</evidence>
<evidence type="ECO:0000256" key="8">
    <source>
        <dbReference type="SAM" id="Phobius"/>
    </source>
</evidence>
<evidence type="ECO:0000256" key="4">
    <source>
        <dbReference type="ARBA" id="ARBA00022475"/>
    </source>
</evidence>
<protein>
    <submittedName>
        <fullName evidence="9">AzlC family ABC transporter permease</fullName>
    </submittedName>
</protein>
<evidence type="ECO:0000256" key="1">
    <source>
        <dbReference type="ARBA" id="ARBA00004651"/>
    </source>
</evidence>
<keyword evidence="6 8" id="KW-1133">Transmembrane helix</keyword>
<dbReference type="PANTHER" id="PTHR34979">
    <property type="entry name" value="INNER MEMBRANE PROTEIN YGAZ"/>
    <property type="match status" value="1"/>
</dbReference>
<dbReference type="EMBL" id="JAPJZH010000008">
    <property type="protein sequence ID" value="MDA4846476.1"/>
    <property type="molecule type" value="Genomic_DNA"/>
</dbReference>
<evidence type="ECO:0000313" key="10">
    <source>
        <dbReference type="Proteomes" id="UP001148313"/>
    </source>
</evidence>
<feature type="transmembrane region" description="Helical" evidence="8">
    <location>
        <begin position="211"/>
        <end position="228"/>
    </location>
</feature>
<dbReference type="PANTHER" id="PTHR34979:SF1">
    <property type="entry name" value="INNER MEMBRANE PROTEIN YGAZ"/>
    <property type="match status" value="1"/>
</dbReference>
<keyword evidence="7 8" id="KW-0472">Membrane</keyword>